<feature type="transmembrane region" description="Helical" evidence="1">
    <location>
        <begin position="35"/>
        <end position="55"/>
    </location>
</feature>
<feature type="transmembrane region" description="Helical" evidence="1">
    <location>
        <begin position="62"/>
        <end position="86"/>
    </location>
</feature>
<keyword evidence="1" id="KW-1133">Transmembrane helix</keyword>
<comment type="caution">
    <text evidence="2">The sequence shown here is derived from an EMBL/GenBank/DDBJ whole genome shotgun (WGS) entry which is preliminary data.</text>
</comment>
<evidence type="ECO:0008006" key="4">
    <source>
        <dbReference type="Google" id="ProtNLM"/>
    </source>
</evidence>
<keyword evidence="3" id="KW-1185">Reference proteome</keyword>
<feature type="transmembrane region" description="Helical" evidence="1">
    <location>
        <begin position="163"/>
        <end position="181"/>
    </location>
</feature>
<organism evidence="2 3">
    <name type="scientific">Trebonia kvetii</name>
    <dbReference type="NCBI Taxonomy" id="2480626"/>
    <lineage>
        <taxon>Bacteria</taxon>
        <taxon>Bacillati</taxon>
        <taxon>Actinomycetota</taxon>
        <taxon>Actinomycetes</taxon>
        <taxon>Streptosporangiales</taxon>
        <taxon>Treboniaceae</taxon>
        <taxon>Trebonia</taxon>
    </lineage>
</organism>
<keyword evidence="1" id="KW-0812">Transmembrane</keyword>
<keyword evidence="1" id="KW-0472">Membrane</keyword>
<feature type="transmembrane region" description="Helical" evidence="1">
    <location>
        <begin position="138"/>
        <end position="157"/>
    </location>
</feature>
<evidence type="ECO:0000256" key="1">
    <source>
        <dbReference type="SAM" id="Phobius"/>
    </source>
</evidence>
<dbReference type="EMBL" id="RPFW01000001">
    <property type="protein sequence ID" value="TVZ06627.1"/>
    <property type="molecule type" value="Genomic_DNA"/>
</dbReference>
<evidence type="ECO:0000313" key="3">
    <source>
        <dbReference type="Proteomes" id="UP000460272"/>
    </source>
</evidence>
<reference evidence="2 3" key="1">
    <citation type="submission" date="2018-11" db="EMBL/GenBank/DDBJ databases">
        <title>Trebonia kvetii gen.nov., sp.nov., a novel acidophilic actinobacterium, and proposal of the new actinobacterial family Treboniaceae fam. nov.</title>
        <authorList>
            <person name="Rapoport D."/>
            <person name="Sagova-Mareckova M."/>
            <person name="Sedlacek I."/>
            <person name="Provaznik J."/>
            <person name="Kralova S."/>
            <person name="Pavlinic D."/>
            <person name="Benes V."/>
            <person name="Kopecky J."/>
        </authorList>
    </citation>
    <scope>NUCLEOTIDE SEQUENCE [LARGE SCALE GENOMIC DNA]</scope>
    <source>
        <strain evidence="2 3">15Tr583</strain>
    </source>
</reference>
<dbReference type="OrthoDB" id="3371801at2"/>
<name>A0A6P2C6L2_9ACTN</name>
<feature type="transmembrane region" description="Helical" evidence="1">
    <location>
        <begin position="106"/>
        <end position="131"/>
    </location>
</feature>
<dbReference type="Proteomes" id="UP000460272">
    <property type="component" value="Unassembled WGS sequence"/>
</dbReference>
<gene>
    <name evidence="2" type="ORF">EAS64_04385</name>
</gene>
<accession>A0A6P2C6L2</accession>
<dbReference type="RefSeq" id="WP_145851380.1">
    <property type="nucleotide sequence ID" value="NZ_RPFW01000001.1"/>
</dbReference>
<dbReference type="AlphaFoldDB" id="A0A6P2C6L2"/>
<protein>
    <recommendedName>
        <fullName evidence="4">DUF998 domain-containing protein</fullName>
    </recommendedName>
</protein>
<evidence type="ECO:0000313" key="2">
    <source>
        <dbReference type="EMBL" id="TVZ06627.1"/>
    </source>
</evidence>
<sequence length="204" mass="21012">MSPQLSRFSALSGVLSGLLLAVAGAVSVFTGKTAGAAFVIALSPALALPLLVAVYQRHAAAAGAFGVAAFGTSLIGLGLFGGAVFVKDTTLFYLSTAVQDHLKHEPTIVALLGAAVVFVAGTVMFGIFLLRTRACPRLLAWAYIVCPSLLALLSPLHDSPLQNANHALAGATIAWLALMLWRTAPDITIPGSEVRHPAGSTRQA</sequence>
<proteinExistence type="predicted"/>